<dbReference type="Proteomes" id="UP001597512">
    <property type="component" value="Unassembled WGS sequence"/>
</dbReference>
<keyword evidence="2" id="KW-1185">Reference proteome</keyword>
<accession>A0ABW6AQG8</accession>
<evidence type="ECO:0000313" key="2">
    <source>
        <dbReference type="Proteomes" id="UP001597512"/>
    </source>
</evidence>
<organism evidence="1 2">
    <name type="scientific">Spirosoma flavum</name>
    <dbReference type="NCBI Taxonomy" id="2048557"/>
    <lineage>
        <taxon>Bacteria</taxon>
        <taxon>Pseudomonadati</taxon>
        <taxon>Bacteroidota</taxon>
        <taxon>Cytophagia</taxon>
        <taxon>Cytophagales</taxon>
        <taxon>Cytophagaceae</taxon>
        <taxon>Spirosoma</taxon>
    </lineage>
</organism>
<sequence length="69" mass="7762">MDELIRYFESAVIPAYPIKINGYMEIGAHFIESQIEAGKAGNKSAQMRLGQFRDYLEAEKNKPASTPIL</sequence>
<dbReference type="EMBL" id="JBHUOM010000023">
    <property type="protein sequence ID" value="MFD2936289.1"/>
    <property type="molecule type" value="Genomic_DNA"/>
</dbReference>
<gene>
    <name evidence="1" type="ORF">ACFS25_21085</name>
</gene>
<reference evidence="2" key="1">
    <citation type="journal article" date="2019" name="Int. J. Syst. Evol. Microbiol.">
        <title>The Global Catalogue of Microorganisms (GCM) 10K type strain sequencing project: providing services to taxonomists for standard genome sequencing and annotation.</title>
        <authorList>
            <consortium name="The Broad Institute Genomics Platform"/>
            <consortium name="The Broad Institute Genome Sequencing Center for Infectious Disease"/>
            <person name="Wu L."/>
            <person name="Ma J."/>
        </authorList>
    </citation>
    <scope>NUCLEOTIDE SEQUENCE [LARGE SCALE GENOMIC DNA]</scope>
    <source>
        <strain evidence="2">KCTC 52490</strain>
    </source>
</reference>
<evidence type="ECO:0000313" key="1">
    <source>
        <dbReference type="EMBL" id="MFD2936289.1"/>
    </source>
</evidence>
<dbReference type="RefSeq" id="WP_381504956.1">
    <property type="nucleotide sequence ID" value="NZ_JBHUOM010000023.1"/>
</dbReference>
<protein>
    <submittedName>
        <fullName evidence="1">Uncharacterized protein</fullName>
    </submittedName>
</protein>
<comment type="caution">
    <text evidence="1">The sequence shown here is derived from an EMBL/GenBank/DDBJ whole genome shotgun (WGS) entry which is preliminary data.</text>
</comment>
<proteinExistence type="predicted"/>
<name>A0ABW6AQG8_9BACT</name>